<keyword evidence="3" id="KW-1185">Reference proteome</keyword>
<evidence type="ECO:0000313" key="2">
    <source>
        <dbReference type="EMBL" id="MFD1513505.1"/>
    </source>
</evidence>
<evidence type="ECO:0008006" key="4">
    <source>
        <dbReference type="Google" id="ProtNLM"/>
    </source>
</evidence>
<dbReference type="AlphaFoldDB" id="A0ABD6AVX3"/>
<comment type="caution">
    <text evidence="2">The sequence shown here is derived from an EMBL/GenBank/DDBJ whole genome shotgun (WGS) entry which is preliminary data.</text>
</comment>
<reference evidence="2 3" key="1">
    <citation type="journal article" date="2019" name="Int. J. Syst. Evol. Microbiol.">
        <title>The Global Catalogue of Microorganisms (GCM) 10K type strain sequencing project: providing services to taxonomists for standard genome sequencing and annotation.</title>
        <authorList>
            <consortium name="The Broad Institute Genomics Platform"/>
            <consortium name="The Broad Institute Genome Sequencing Center for Infectious Disease"/>
            <person name="Wu L."/>
            <person name="Ma J."/>
        </authorList>
    </citation>
    <scope>NUCLEOTIDE SEQUENCE [LARGE SCALE GENOMIC DNA]</scope>
    <source>
        <strain evidence="2 3">CGMCC 1.12563</strain>
    </source>
</reference>
<evidence type="ECO:0000256" key="1">
    <source>
        <dbReference type="SAM" id="MobiDB-lite"/>
    </source>
</evidence>
<evidence type="ECO:0000313" key="3">
    <source>
        <dbReference type="Proteomes" id="UP001597187"/>
    </source>
</evidence>
<name>A0ABD6AVX3_9EURY</name>
<dbReference type="EMBL" id="JBHUDC010000004">
    <property type="protein sequence ID" value="MFD1513505.1"/>
    <property type="molecule type" value="Genomic_DNA"/>
</dbReference>
<organism evidence="2 3">
    <name type="scientific">Halomarina rubra</name>
    <dbReference type="NCBI Taxonomy" id="2071873"/>
    <lineage>
        <taxon>Archaea</taxon>
        <taxon>Methanobacteriati</taxon>
        <taxon>Methanobacteriota</taxon>
        <taxon>Stenosarchaea group</taxon>
        <taxon>Halobacteria</taxon>
        <taxon>Halobacteriales</taxon>
        <taxon>Natronomonadaceae</taxon>
        <taxon>Halomarina</taxon>
    </lineage>
</organism>
<dbReference type="Proteomes" id="UP001597187">
    <property type="component" value="Unassembled WGS sequence"/>
</dbReference>
<proteinExistence type="predicted"/>
<gene>
    <name evidence="2" type="ORF">ACFSBT_09470</name>
</gene>
<dbReference type="RefSeq" id="WP_250873482.1">
    <property type="nucleotide sequence ID" value="NZ_JALXFV010000004.1"/>
</dbReference>
<sequence length="46" mass="5005">MQPTWEVRCSDCGFDGEASDESLAEGLSAAHQRATGHSVDWRPKAD</sequence>
<protein>
    <recommendedName>
        <fullName evidence="4">Small CPxCG-related zinc finger protein</fullName>
    </recommendedName>
</protein>
<accession>A0ABD6AVX3</accession>
<feature type="region of interest" description="Disordered" evidence="1">
    <location>
        <begin position="23"/>
        <end position="46"/>
    </location>
</feature>